<dbReference type="PROSITE" id="PS51382">
    <property type="entry name" value="SPX"/>
    <property type="match status" value="1"/>
</dbReference>
<dbReference type="EnsemblPlants" id="AET7Gv21335500.2">
    <property type="protein sequence ID" value="AET7Gv21335500.2"/>
    <property type="gene ID" value="AET7Gv21335500"/>
</dbReference>
<feature type="domain" description="SPX" evidence="1">
    <location>
        <begin position="1"/>
        <end position="148"/>
    </location>
</feature>
<proteinExistence type="predicted"/>
<name>A0A453TCC2_AEGTS</name>
<dbReference type="AlphaFoldDB" id="A0A453TCC2"/>
<accession>A0A453TCC2</accession>
<evidence type="ECO:0000259" key="1">
    <source>
        <dbReference type="PROSITE" id="PS51382"/>
    </source>
</evidence>
<dbReference type="InterPro" id="IPR031142">
    <property type="entry name" value="SPX_prot"/>
</dbReference>
<protein>
    <recommendedName>
        <fullName evidence="1">SPX domain-containing protein</fullName>
    </recommendedName>
</protein>
<keyword evidence="3" id="KW-1185">Reference proteome</keyword>
<dbReference type="Proteomes" id="UP000015105">
    <property type="component" value="Chromosome 7D"/>
</dbReference>
<reference evidence="2" key="3">
    <citation type="journal article" date="2017" name="Nature">
        <title>Genome sequence of the progenitor of the wheat D genome Aegilops tauschii.</title>
        <authorList>
            <person name="Luo M.C."/>
            <person name="Gu Y.Q."/>
            <person name="Puiu D."/>
            <person name="Wang H."/>
            <person name="Twardziok S.O."/>
            <person name="Deal K.R."/>
            <person name="Huo N."/>
            <person name="Zhu T."/>
            <person name="Wang L."/>
            <person name="Wang Y."/>
            <person name="McGuire P.E."/>
            <person name="Liu S."/>
            <person name="Long H."/>
            <person name="Ramasamy R.K."/>
            <person name="Rodriguez J.C."/>
            <person name="Van S.L."/>
            <person name="Yuan L."/>
            <person name="Wang Z."/>
            <person name="Xia Z."/>
            <person name="Xiao L."/>
            <person name="Anderson O.D."/>
            <person name="Ouyang S."/>
            <person name="Liang Y."/>
            <person name="Zimin A.V."/>
            <person name="Pertea G."/>
            <person name="Qi P."/>
            <person name="Bennetzen J.L."/>
            <person name="Dai X."/>
            <person name="Dawson M.W."/>
            <person name="Muller H.G."/>
            <person name="Kugler K."/>
            <person name="Rivarola-Duarte L."/>
            <person name="Spannagl M."/>
            <person name="Mayer K.F.X."/>
            <person name="Lu F.H."/>
            <person name="Bevan M.W."/>
            <person name="Leroy P."/>
            <person name="Li P."/>
            <person name="You F.M."/>
            <person name="Sun Q."/>
            <person name="Liu Z."/>
            <person name="Lyons E."/>
            <person name="Wicker T."/>
            <person name="Salzberg S.L."/>
            <person name="Devos K.M."/>
            <person name="Dvorak J."/>
        </authorList>
    </citation>
    <scope>NUCLEOTIDE SEQUENCE [LARGE SCALE GENOMIC DNA]</scope>
    <source>
        <strain evidence="2">cv. AL8/78</strain>
    </source>
</reference>
<reference evidence="3" key="1">
    <citation type="journal article" date="2014" name="Science">
        <title>Ancient hybridizations among the ancestral genomes of bread wheat.</title>
        <authorList>
            <consortium name="International Wheat Genome Sequencing Consortium,"/>
            <person name="Marcussen T."/>
            <person name="Sandve S.R."/>
            <person name="Heier L."/>
            <person name="Spannagl M."/>
            <person name="Pfeifer M."/>
            <person name="Jakobsen K.S."/>
            <person name="Wulff B.B."/>
            <person name="Steuernagel B."/>
            <person name="Mayer K.F."/>
            <person name="Olsen O.A."/>
        </authorList>
    </citation>
    <scope>NUCLEOTIDE SEQUENCE [LARGE SCALE GENOMIC DNA]</scope>
    <source>
        <strain evidence="3">cv. AL8/78</strain>
    </source>
</reference>
<evidence type="ECO:0000313" key="3">
    <source>
        <dbReference type="Proteomes" id="UP000015105"/>
    </source>
</evidence>
<dbReference type="InterPro" id="IPR004331">
    <property type="entry name" value="SPX_dom"/>
</dbReference>
<dbReference type="Gramene" id="AET7Gv21335500.2">
    <property type="protein sequence ID" value="AET7Gv21335500.2"/>
    <property type="gene ID" value="AET7Gv21335500"/>
</dbReference>
<organism evidence="2 3">
    <name type="scientific">Aegilops tauschii subsp. strangulata</name>
    <name type="common">Goatgrass</name>
    <dbReference type="NCBI Taxonomy" id="200361"/>
    <lineage>
        <taxon>Eukaryota</taxon>
        <taxon>Viridiplantae</taxon>
        <taxon>Streptophyta</taxon>
        <taxon>Embryophyta</taxon>
        <taxon>Tracheophyta</taxon>
        <taxon>Spermatophyta</taxon>
        <taxon>Magnoliopsida</taxon>
        <taxon>Liliopsida</taxon>
        <taxon>Poales</taxon>
        <taxon>Poaceae</taxon>
        <taxon>BOP clade</taxon>
        <taxon>Pooideae</taxon>
        <taxon>Triticodae</taxon>
        <taxon>Triticeae</taxon>
        <taxon>Triticinae</taxon>
        <taxon>Aegilops</taxon>
    </lineage>
</organism>
<dbReference type="GO" id="GO:0070417">
    <property type="term" value="P:cellular response to cold"/>
    <property type="evidence" value="ECO:0007669"/>
    <property type="project" value="UniProtKB-ARBA"/>
</dbReference>
<reference evidence="2" key="5">
    <citation type="journal article" date="2021" name="G3 (Bethesda)">
        <title>Aegilops tauschii genome assembly Aet v5.0 features greater sequence contiguity and improved annotation.</title>
        <authorList>
            <person name="Wang L."/>
            <person name="Zhu T."/>
            <person name="Rodriguez J.C."/>
            <person name="Deal K.R."/>
            <person name="Dubcovsky J."/>
            <person name="McGuire P.E."/>
            <person name="Lux T."/>
            <person name="Spannagl M."/>
            <person name="Mayer K.F.X."/>
            <person name="Baldrich P."/>
            <person name="Meyers B.C."/>
            <person name="Huo N."/>
            <person name="Gu Y.Q."/>
            <person name="Zhou H."/>
            <person name="Devos K.M."/>
            <person name="Bennetzen J.L."/>
            <person name="Unver T."/>
            <person name="Budak H."/>
            <person name="Gulick P.J."/>
            <person name="Galiba G."/>
            <person name="Kalapos B."/>
            <person name="Nelson D.R."/>
            <person name="Li P."/>
            <person name="You F.M."/>
            <person name="Luo M.C."/>
            <person name="Dvorak J."/>
        </authorList>
    </citation>
    <scope>NUCLEOTIDE SEQUENCE [LARGE SCALE GENOMIC DNA]</scope>
    <source>
        <strain evidence="2">cv. AL8/78</strain>
    </source>
</reference>
<dbReference type="PANTHER" id="PTHR45978:SF2">
    <property type="entry name" value="SPX DOMAIN-CONTAINING PROTEIN 3"/>
    <property type="match status" value="1"/>
</dbReference>
<reference evidence="2" key="4">
    <citation type="submission" date="2019-03" db="UniProtKB">
        <authorList>
            <consortium name="EnsemblPlants"/>
        </authorList>
    </citation>
    <scope>IDENTIFICATION</scope>
</reference>
<dbReference type="CDD" id="cd14481">
    <property type="entry name" value="SPX_AtSPX1_like"/>
    <property type="match status" value="1"/>
</dbReference>
<evidence type="ECO:0000313" key="2">
    <source>
        <dbReference type="EnsemblPlants" id="AET7Gv21335500.2"/>
    </source>
</evidence>
<dbReference type="PANTHER" id="PTHR45978">
    <property type="entry name" value="SPX DOMAIN-CONTAINING PROTEIN 3"/>
    <property type="match status" value="1"/>
</dbReference>
<sequence length="163" mass="18983">MKFGKRLKKQVEESLPGWRDKFLAYKRLKVLVRLVSGSSPHRAVAEATFVRLLNDEVDRFNAFFLEQEEEFIIRHKEVRETVKAVAGEEPSEAERAVEMRKVRREIVDLHGEMVLLLNYSAVNYTGLFPNLPSGWTMTIWRLFSSNIFGHASPKKKFGRFLKL</sequence>
<dbReference type="GO" id="GO:0016036">
    <property type="term" value="P:cellular response to phosphate starvation"/>
    <property type="evidence" value="ECO:0007669"/>
    <property type="project" value="InterPro"/>
</dbReference>
<reference evidence="3" key="2">
    <citation type="journal article" date="2017" name="Nat. Plants">
        <title>The Aegilops tauschii genome reveals multiple impacts of transposons.</title>
        <authorList>
            <person name="Zhao G."/>
            <person name="Zou C."/>
            <person name="Li K."/>
            <person name="Wang K."/>
            <person name="Li T."/>
            <person name="Gao L."/>
            <person name="Zhang X."/>
            <person name="Wang H."/>
            <person name="Yang Z."/>
            <person name="Liu X."/>
            <person name="Jiang W."/>
            <person name="Mao L."/>
            <person name="Kong X."/>
            <person name="Jiao Y."/>
            <person name="Jia J."/>
        </authorList>
    </citation>
    <scope>NUCLEOTIDE SEQUENCE [LARGE SCALE GENOMIC DNA]</scope>
    <source>
        <strain evidence="3">cv. AL8/78</strain>
    </source>
</reference>